<comment type="caution">
    <text evidence="6">The sequence shown here is derived from an EMBL/GenBank/DDBJ whole genome shotgun (WGS) entry which is preliminary data.</text>
</comment>
<keyword evidence="4 6" id="KW-0067">ATP-binding</keyword>
<proteinExistence type="inferred from homology"/>
<comment type="similarity">
    <text evidence="1">Belongs to the ABC transporter superfamily.</text>
</comment>
<accession>A0ABR7NBE7</accession>
<dbReference type="PROSITE" id="PS50893">
    <property type="entry name" value="ABC_TRANSPORTER_2"/>
    <property type="match status" value="1"/>
</dbReference>
<evidence type="ECO:0000259" key="5">
    <source>
        <dbReference type="PROSITE" id="PS50893"/>
    </source>
</evidence>
<dbReference type="Gene3D" id="3.40.50.300">
    <property type="entry name" value="P-loop containing nucleotide triphosphate hydrolases"/>
    <property type="match status" value="1"/>
</dbReference>
<dbReference type="InterPro" id="IPR017871">
    <property type="entry name" value="ABC_transporter-like_CS"/>
</dbReference>
<dbReference type="Pfam" id="PF00005">
    <property type="entry name" value="ABC_tran"/>
    <property type="match status" value="1"/>
</dbReference>
<gene>
    <name evidence="6" type="ORF">H8716_11605</name>
</gene>
<dbReference type="InterPro" id="IPR003593">
    <property type="entry name" value="AAA+_ATPase"/>
</dbReference>
<dbReference type="RefSeq" id="WP_249309016.1">
    <property type="nucleotide sequence ID" value="NZ_JACRSZ010000011.1"/>
</dbReference>
<evidence type="ECO:0000313" key="6">
    <source>
        <dbReference type="EMBL" id="MBC8573722.1"/>
    </source>
</evidence>
<dbReference type="InterPro" id="IPR050763">
    <property type="entry name" value="ABC_transporter_ATP-binding"/>
</dbReference>
<sequence>MIEIKNLTKRFEDFTAVDSLDLKIKTGEFFGLLGPNGAGKTTTISMLSTLLLPTEGEILIDGERLTRKNPALKRKISVITQEYSMRQDMTMDEIMEYQGRLYFMPVKKIREKSEELLEFCDLLPFRKRTVRHLSGGMKRKLMVCRALLTDPEILLLDEPTAGMDALSRRQMWNLLRQLNDKNLTILLTTHYMEEAQSLCERVAMMNHGRLEEVNTPQGMIEALGCYTVDQMTVSGTVSRYFHERSDAITYLSSLEGKCTLRDTTLEDVFIERADKNK</sequence>
<dbReference type="SUPFAM" id="SSF52540">
    <property type="entry name" value="P-loop containing nucleoside triphosphate hydrolases"/>
    <property type="match status" value="1"/>
</dbReference>
<organism evidence="6 7">
    <name type="scientific">Jingyaoa shaoxingensis</name>
    <dbReference type="NCBI Taxonomy" id="2763671"/>
    <lineage>
        <taxon>Bacteria</taxon>
        <taxon>Bacillati</taxon>
        <taxon>Bacillota</taxon>
        <taxon>Clostridia</taxon>
        <taxon>Lachnospirales</taxon>
        <taxon>Lachnospiraceae</taxon>
        <taxon>Jingyaoa</taxon>
    </lineage>
</organism>
<dbReference type="PANTHER" id="PTHR42711">
    <property type="entry name" value="ABC TRANSPORTER ATP-BINDING PROTEIN"/>
    <property type="match status" value="1"/>
</dbReference>
<feature type="domain" description="ABC transporter" evidence="5">
    <location>
        <begin position="2"/>
        <end position="232"/>
    </location>
</feature>
<evidence type="ECO:0000256" key="4">
    <source>
        <dbReference type="ARBA" id="ARBA00022840"/>
    </source>
</evidence>
<dbReference type="InterPro" id="IPR027417">
    <property type="entry name" value="P-loop_NTPase"/>
</dbReference>
<keyword evidence="3" id="KW-0547">Nucleotide-binding</keyword>
<evidence type="ECO:0000256" key="1">
    <source>
        <dbReference type="ARBA" id="ARBA00005417"/>
    </source>
</evidence>
<name>A0ABR7NBE7_9FIRM</name>
<dbReference type="PANTHER" id="PTHR42711:SF5">
    <property type="entry name" value="ABC TRANSPORTER ATP-BINDING PROTEIN NATA"/>
    <property type="match status" value="1"/>
</dbReference>
<keyword evidence="7" id="KW-1185">Reference proteome</keyword>
<evidence type="ECO:0000313" key="7">
    <source>
        <dbReference type="Proteomes" id="UP000657421"/>
    </source>
</evidence>
<dbReference type="PROSITE" id="PS00211">
    <property type="entry name" value="ABC_TRANSPORTER_1"/>
    <property type="match status" value="1"/>
</dbReference>
<protein>
    <submittedName>
        <fullName evidence="6">ABC transporter ATP-binding protein</fullName>
    </submittedName>
</protein>
<dbReference type="SMART" id="SM00382">
    <property type="entry name" value="AAA"/>
    <property type="match status" value="1"/>
</dbReference>
<dbReference type="InterPro" id="IPR003439">
    <property type="entry name" value="ABC_transporter-like_ATP-bd"/>
</dbReference>
<keyword evidence="2" id="KW-0813">Transport</keyword>
<dbReference type="GO" id="GO:0005524">
    <property type="term" value="F:ATP binding"/>
    <property type="evidence" value="ECO:0007669"/>
    <property type="project" value="UniProtKB-KW"/>
</dbReference>
<evidence type="ECO:0000256" key="3">
    <source>
        <dbReference type="ARBA" id="ARBA00022741"/>
    </source>
</evidence>
<dbReference type="Proteomes" id="UP000657421">
    <property type="component" value="Unassembled WGS sequence"/>
</dbReference>
<reference evidence="6 7" key="1">
    <citation type="submission" date="2020-08" db="EMBL/GenBank/DDBJ databases">
        <title>Genome public.</title>
        <authorList>
            <person name="Liu C."/>
            <person name="Sun Q."/>
        </authorList>
    </citation>
    <scope>NUCLEOTIDE SEQUENCE [LARGE SCALE GENOMIC DNA]</scope>
    <source>
        <strain evidence="6 7">NSJ-46</strain>
    </source>
</reference>
<dbReference type="EMBL" id="JACRSZ010000011">
    <property type="protein sequence ID" value="MBC8573722.1"/>
    <property type="molecule type" value="Genomic_DNA"/>
</dbReference>
<evidence type="ECO:0000256" key="2">
    <source>
        <dbReference type="ARBA" id="ARBA00022448"/>
    </source>
</evidence>